<feature type="coiled-coil region" evidence="1">
    <location>
        <begin position="48"/>
        <end position="82"/>
    </location>
</feature>
<name>A0A5P6P967_9BRAD</name>
<dbReference type="AlphaFoldDB" id="A0A5P6P967"/>
<proteinExistence type="predicted"/>
<reference evidence="3" key="1">
    <citation type="submission" date="2019-10" db="EMBL/GenBank/DDBJ databases">
        <title>Complete Genome Sequence of Bradyrhizobium betae type strain PL7HG1T.</title>
        <authorList>
            <person name="Bromfield E.S.P."/>
            <person name="Cloutier S."/>
        </authorList>
    </citation>
    <scope>NUCLEOTIDE SEQUENCE [LARGE SCALE GENOMIC DNA]</scope>
    <source>
        <strain evidence="3">PL7HG1</strain>
    </source>
</reference>
<gene>
    <name evidence="2" type="ORF">F8237_21780</name>
</gene>
<dbReference type="RefSeq" id="WP_151647766.1">
    <property type="nucleotide sequence ID" value="NZ_CP044543.1"/>
</dbReference>
<accession>A0A5P6P967</accession>
<organism evidence="2 3">
    <name type="scientific">Bradyrhizobium betae</name>
    <dbReference type="NCBI Taxonomy" id="244734"/>
    <lineage>
        <taxon>Bacteria</taxon>
        <taxon>Pseudomonadati</taxon>
        <taxon>Pseudomonadota</taxon>
        <taxon>Alphaproteobacteria</taxon>
        <taxon>Hyphomicrobiales</taxon>
        <taxon>Nitrobacteraceae</taxon>
        <taxon>Bradyrhizobium</taxon>
    </lineage>
</organism>
<evidence type="ECO:0000256" key="1">
    <source>
        <dbReference type="SAM" id="Coils"/>
    </source>
</evidence>
<evidence type="ECO:0000313" key="2">
    <source>
        <dbReference type="EMBL" id="QFI74805.1"/>
    </source>
</evidence>
<evidence type="ECO:0000313" key="3">
    <source>
        <dbReference type="Proteomes" id="UP000325641"/>
    </source>
</evidence>
<keyword evidence="1" id="KW-0175">Coiled coil</keyword>
<dbReference type="KEGG" id="bbet:F8237_21780"/>
<dbReference type="EMBL" id="CP044543">
    <property type="protein sequence ID" value="QFI74805.1"/>
    <property type="molecule type" value="Genomic_DNA"/>
</dbReference>
<dbReference type="Proteomes" id="UP000325641">
    <property type="component" value="Chromosome"/>
</dbReference>
<protein>
    <submittedName>
        <fullName evidence="2">Uncharacterized protein</fullName>
    </submittedName>
</protein>
<sequence>MPGDSHTAYPANFGSCAFAGACTLAAALTAGMQAAAQRNANAWANWNRDQLEKALNLSEALRERAIERAEAAEAELRKIKMLALKRRRDLAPA</sequence>